<dbReference type="NCBIfam" id="TIGR03370">
    <property type="entry name" value="VPLPA-CTERM"/>
    <property type="match status" value="1"/>
</dbReference>
<protein>
    <recommendedName>
        <fullName evidence="5">Gram-positive cocci surface proteins LPxTG domain-containing protein</fullName>
    </recommendedName>
</protein>
<evidence type="ECO:0000256" key="2">
    <source>
        <dbReference type="SAM" id="SignalP"/>
    </source>
</evidence>
<accession>A0A0G1BFX2</accession>
<evidence type="ECO:0000256" key="1">
    <source>
        <dbReference type="SAM" id="Phobius"/>
    </source>
</evidence>
<dbReference type="InterPro" id="IPR022472">
    <property type="entry name" value="VPLPA-CTERM"/>
</dbReference>
<keyword evidence="1" id="KW-1133">Transmembrane helix</keyword>
<organism evidence="3 4">
    <name type="scientific">Candidatus Magasanikbacteria bacterium GW2011_GWE2_42_7</name>
    <dbReference type="NCBI Taxonomy" id="1619052"/>
    <lineage>
        <taxon>Bacteria</taxon>
        <taxon>Candidatus Magasanikiibacteriota</taxon>
    </lineage>
</organism>
<keyword evidence="1" id="KW-0812">Transmembrane</keyword>
<dbReference type="Proteomes" id="UP000033867">
    <property type="component" value="Unassembled WGS sequence"/>
</dbReference>
<feature type="chain" id="PRO_5005437513" description="Gram-positive cocci surface proteins LPxTG domain-containing protein" evidence="2">
    <location>
        <begin position="20"/>
        <end position="60"/>
    </location>
</feature>
<dbReference type="EMBL" id="LCEK01000012">
    <property type="protein sequence ID" value="KKS72177.1"/>
    <property type="molecule type" value="Genomic_DNA"/>
</dbReference>
<evidence type="ECO:0008006" key="5">
    <source>
        <dbReference type="Google" id="ProtNLM"/>
    </source>
</evidence>
<feature type="signal peptide" evidence="2">
    <location>
        <begin position="1"/>
        <end position="19"/>
    </location>
</feature>
<keyword evidence="1" id="KW-0472">Membrane</keyword>
<sequence>MKKSIVLISLVFVPQVAFAHTDSDVHNALGLFGHPAAVFLLIASVGVLAVMRARAKKKKL</sequence>
<dbReference type="AlphaFoldDB" id="A0A0G1BFX2"/>
<proteinExistence type="predicted"/>
<reference evidence="3 4" key="1">
    <citation type="journal article" date="2015" name="Nature">
        <title>rRNA introns, odd ribosomes, and small enigmatic genomes across a large radiation of phyla.</title>
        <authorList>
            <person name="Brown C.T."/>
            <person name="Hug L.A."/>
            <person name="Thomas B.C."/>
            <person name="Sharon I."/>
            <person name="Castelle C.J."/>
            <person name="Singh A."/>
            <person name="Wilkins M.J."/>
            <person name="Williams K.H."/>
            <person name="Banfield J.F."/>
        </authorList>
    </citation>
    <scope>NUCLEOTIDE SEQUENCE [LARGE SCALE GENOMIC DNA]</scope>
</reference>
<comment type="caution">
    <text evidence="3">The sequence shown here is derived from an EMBL/GenBank/DDBJ whole genome shotgun (WGS) entry which is preliminary data.</text>
</comment>
<feature type="transmembrane region" description="Helical" evidence="1">
    <location>
        <begin position="29"/>
        <end position="51"/>
    </location>
</feature>
<evidence type="ECO:0000313" key="4">
    <source>
        <dbReference type="Proteomes" id="UP000033867"/>
    </source>
</evidence>
<name>A0A0G1BFX2_9BACT</name>
<evidence type="ECO:0000313" key="3">
    <source>
        <dbReference type="EMBL" id="KKS72177.1"/>
    </source>
</evidence>
<keyword evidence="2" id="KW-0732">Signal</keyword>
<gene>
    <name evidence="3" type="ORF">UV42_C0012G0004</name>
</gene>